<dbReference type="AlphaFoldDB" id="A0A395LGY9"/>
<gene>
    <name evidence="1" type="ORF">DL238_15510</name>
</gene>
<dbReference type="RefSeq" id="WP_115493331.1">
    <property type="nucleotide sequence ID" value="NZ_JACHWW010000002.1"/>
</dbReference>
<sequence>MHSEALPAPAPSAARRGHAGRLEAALIALAGGHGHVFDHRERGWASITFAGARHTLRITFDTPQAIEGGEALIAELPDHEFALPGRLVADATVSAVDHVQAAADGSGPRLTVTCELLLLDDA</sequence>
<name>A0A395LGY9_9SPHN</name>
<comment type="caution">
    <text evidence="1">The sequence shown here is derived from an EMBL/GenBank/DDBJ whole genome shotgun (WGS) entry which is preliminary data.</text>
</comment>
<evidence type="ECO:0000313" key="1">
    <source>
        <dbReference type="EMBL" id="RDS76063.1"/>
    </source>
</evidence>
<accession>A0A395LGY9</accession>
<protein>
    <submittedName>
        <fullName evidence="1">Uncharacterized protein</fullName>
    </submittedName>
</protein>
<keyword evidence="2" id="KW-1185">Reference proteome</keyword>
<evidence type="ECO:0000313" key="2">
    <source>
        <dbReference type="Proteomes" id="UP000254101"/>
    </source>
</evidence>
<organism evidence="1 2">
    <name type="scientific">Alteriqipengyuania lutimaris</name>
    <dbReference type="NCBI Taxonomy" id="1538146"/>
    <lineage>
        <taxon>Bacteria</taxon>
        <taxon>Pseudomonadati</taxon>
        <taxon>Pseudomonadota</taxon>
        <taxon>Alphaproteobacteria</taxon>
        <taxon>Sphingomonadales</taxon>
        <taxon>Erythrobacteraceae</taxon>
        <taxon>Alteriqipengyuania</taxon>
    </lineage>
</organism>
<dbReference type="Proteomes" id="UP000254101">
    <property type="component" value="Unassembled WGS sequence"/>
</dbReference>
<reference evidence="1 2" key="1">
    <citation type="submission" date="2018-07" db="EMBL/GenBank/DDBJ databases">
        <title>Erythrobacter nanhaiensis sp. nov., a novel member of the genus Erythrobacter isolated from the South China Sea.</title>
        <authorList>
            <person name="Chen X."/>
            <person name="Liu J."/>
        </authorList>
    </citation>
    <scope>NUCLEOTIDE SEQUENCE [LARGE SCALE GENOMIC DNA]</scope>
    <source>
        <strain evidence="1 2">S-5</strain>
    </source>
</reference>
<dbReference type="OrthoDB" id="7473760at2"/>
<dbReference type="EMBL" id="QRBB01000002">
    <property type="protein sequence ID" value="RDS76063.1"/>
    <property type="molecule type" value="Genomic_DNA"/>
</dbReference>
<proteinExistence type="predicted"/>